<dbReference type="AlphaFoldDB" id="U2MW09"/>
<accession>U2MW09</accession>
<evidence type="ECO:0000313" key="4">
    <source>
        <dbReference type="Proteomes" id="UP000016412"/>
    </source>
</evidence>
<dbReference type="PATRIC" id="fig|1125725.3.peg.2174"/>
<name>U2MW09_TRESO</name>
<dbReference type="OrthoDB" id="6874672at2"/>
<dbReference type="Proteomes" id="UP000016412">
    <property type="component" value="Unassembled WGS sequence"/>
</dbReference>
<comment type="caution">
    <text evidence="2">The sequence shown here is derived from an EMBL/GenBank/DDBJ whole genome shotgun (WGS) entry which is preliminary data.</text>
</comment>
<evidence type="ECO:0000313" key="2">
    <source>
        <dbReference type="EMBL" id="ERF59875.1"/>
    </source>
</evidence>
<dbReference type="SUPFAM" id="SSF54593">
    <property type="entry name" value="Glyoxalase/Bleomycin resistance protein/Dihydroxybiphenyl dioxygenase"/>
    <property type="match status" value="1"/>
</dbReference>
<sequence length="109" mass="12053">MVFDHVCLQVSDILWCIQLFSDVFGMKISKHSGDLSHPSQVWLDAVLQLNEVKNATDNGTGIFGHLACCVPDTDAIIKKLYAYGGKSLPQGINWVQLPNGIILEILQQE</sequence>
<feature type="domain" description="Glyoxalase/fosfomycin resistance/dioxygenase" evidence="1">
    <location>
        <begin position="3"/>
        <end position="86"/>
    </location>
</feature>
<dbReference type="Pfam" id="PF00903">
    <property type="entry name" value="Glyoxalase"/>
    <property type="match status" value="1"/>
</dbReference>
<organism evidence="2 4">
    <name type="scientific">Treponema socranskii subsp. socranskii VPI DR56BR1116 = ATCC 35536</name>
    <dbReference type="NCBI Taxonomy" id="1125725"/>
    <lineage>
        <taxon>Bacteria</taxon>
        <taxon>Pseudomonadati</taxon>
        <taxon>Spirochaetota</taxon>
        <taxon>Spirochaetia</taxon>
        <taxon>Spirochaetales</taxon>
        <taxon>Treponemataceae</taxon>
        <taxon>Treponema</taxon>
    </lineage>
</organism>
<dbReference type="EMBL" id="AVQI01000033">
    <property type="protein sequence ID" value="ERK03394.1"/>
    <property type="molecule type" value="Genomic_DNA"/>
</dbReference>
<evidence type="ECO:0000313" key="5">
    <source>
        <dbReference type="Proteomes" id="UP000016646"/>
    </source>
</evidence>
<dbReference type="Proteomes" id="UP000016646">
    <property type="component" value="Unassembled WGS sequence"/>
</dbReference>
<dbReference type="InterPro" id="IPR004360">
    <property type="entry name" value="Glyas_Fos-R_dOase_dom"/>
</dbReference>
<dbReference type="InterPro" id="IPR029068">
    <property type="entry name" value="Glyas_Bleomycin-R_OHBP_Dase"/>
</dbReference>
<evidence type="ECO:0000259" key="1">
    <source>
        <dbReference type="Pfam" id="PF00903"/>
    </source>
</evidence>
<keyword evidence="5" id="KW-1185">Reference proteome</keyword>
<dbReference type="CDD" id="cd06587">
    <property type="entry name" value="VOC"/>
    <property type="match status" value="1"/>
</dbReference>
<dbReference type="EMBL" id="AUZJ01000055">
    <property type="protein sequence ID" value="ERF59875.1"/>
    <property type="molecule type" value="Genomic_DNA"/>
</dbReference>
<protein>
    <recommendedName>
        <fullName evidence="1">Glyoxalase/fosfomycin resistance/dioxygenase domain-containing protein</fullName>
    </recommendedName>
</protein>
<dbReference type="STRING" id="1125725.HMPREF1325_0682"/>
<reference evidence="4 5" key="1">
    <citation type="submission" date="2013-08" db="EMBL/GenBank/DDBJ databases">
        <authorList>
            <person name="Durkin A.S."/>
            <person name="Haft D.R."/>
            <person name="McCorrison J."/>
            <person name="Torralba M."/>
            <person name="Gillis M."/>
            <person name="Haft D.H."/>
            <person name="Methe B."/>
            <person name="Sutton G."/>
            <person name="Nelson K.E."/>
        </authorList>
    </citation>
    <scope>NUCLEOTIDE SEQUENCE [LARGE SCALE GENOMIC DNA]</scope>
    <source>
        <strain evidence="3 5">ATCC 35536</strain>
        <strain evidence="2 4">VPI DR56BR1116</strain>
    </source>
</reference>
<gene>
    <name evidence="3" type="ORF">HMPREF0860_2069</name>
    <name evidence="2" type="ORF">HMPREF1325_0682</name>
</gene>
<proteinExistence type="predicted"/>
<dbReference type="Gene3D" id="3.10.180.10">
    <property type="entry name" value="2,3-Dihydroxybiphenyl 1,2-Dioxygenase, domain 1"/>
    <property type="match status" value="1"/>
</dbReference>
<dbReference type="RefSeq" id="WP_021331152.1">
    <property type="nucleotide sequence ID" value="NZ_AUZJ01000055.1"/>
</dbReference>
<evidence type="ECO:0000313" key="3">
    <source>
        <dbReference type="EMBL" id="ERK03394.1"/>
    </source>
</evidence>
<dbReference type="eggNOG" id="COG0346">
    <property type="taxonomic scope" value="Bacteria"/>
</dbReference>